<keyword evidence="1" id="KW-1185">Reference proteome</keyword>
<evidence type="ECO:0000313" key="2">
    <source>
        <dbReference type="WBParaSite" id="PEQ_0001076201-mRNA-1"/>
    </source>
</evidence>
<name>A0A914RX39_PAREQ</name>
<reference evidence="2" key="1">
    <citation type="submission" date="2022-11" db="UniProtKB">
        <authorList>
            <consortium name="WormBaseParasite"/>
        </authorList>
    </citation>
    <scope>IDENTIFICATION</scope>
</reference>
<sequence length="131" mass="15153">MRGFVLQHIALSIAEQFDFRRYGDAYVRTAERYQCGGTLPKKVGWRTWALNKPNNYYAVRPGYHNADVRVTMTHTFQGDYAMGVVVWSRVADSLGMCIYIHTRKSPSSSGCRFAYMCIQWSVFVWMCLKMA</sequence>
<dbReference type="Proteomes" id="UP000887564">
    <property type="component" value="Unplaced"/>
</dbReference>
<accession>A0A914RX39</accession>
<evidence type="ECO:0000313" key="1">
    <source>
        <dbReference type="Proteomes" id="UP000887564"/>
    </source>
</evidence>
<protein>
    <submittedName>
        <fullName evidence="2">Uncharacterized protein</fullName>
    </submittedName>
</protein>
<dbReference type="AlphaFoldDB" id="A0A914RX39"/>
<proteinExistence type="predicted"/>
<organism evidence="1 2">
    <name type="scientific">Parascaris equorum</name>
    <name type="common">Equine roundworm</name>
    <dbReference type="NCBI Taxonomy" id="6256"/>
    <lineage>
        <taxon>Eukaryota</taxon>
        <taxon>Metazoa</taxon>
        <taxon>Ecdysozoa</taxon>
        <taxon>Nematoda</taxon>
        <taxon>Chromadorea</taxon>
        <taxon>Rhabditida</taxon>
        <taxon>Spirurina</taxon>
        <taxon>Ascaridomorpha</taxon>
        <taxon>Ascaridoidea</taxon>
        <taxon>Ascarididae</taxon>
        <taxon>Parascaris</taxon>
    </lineage>
</organism>
<dbReference type="WBParaSite" id="PEQ_0001076201-mRNA-1">
    <property type="protein sequence ID" value="PEQ_0001076201-mRNA-1"/>
    <property type="gene ID" value="PEQ_0001076201"/>
</dbReference>